<dbReference type="EMBL" id="JADIMU010000031">
    <property type="protein sequence ID" value="MBO8443115.1"/>
    <property type="molecule type" value="Genomic_DNA"/>
</dbReference>
<protein>
    <submittedName>
        <fullName evidence="2">Uncharacterized protein</fullName>
    </submittedName>
</protein>
<reference evidence="2" key="1">
    <citation type="submission" date="2020-10" db="EMBL/GenBank/DDBJ databases">
        <authorList>
            <person name="Gilroy R."/>
        </authorList>
    </citation>
    <scope>NUCLEOTIDE SEQUENCE</scope>
    <source>
        <strain evidence="2">11167</strain>
    </source>
</reference>
<comment type="caution">
    <text evidence="2">The sequence shown here is derived from an EMBL/GenBank/DDBJ whole genome shotgun (WGS) entry which is preliminary data.</text>
</comment>
<feature type="transmembrane region" description="Helical" evidence="1">
    <location>
        <begin position="12"/>
        <end position="31"/>
    </location>
</feature>
<keyword evidence="1" id="KW-1133">Transmembrane helix</keyword>
<proteinExistence type="predicted"/>
<evidence type="ECO:0000313" key="2">
    <source>
        <dbReference type="EMBL" id="MBO8443115.1"/>
    </source>
</evidence>
<feature type="transmembrane region" description="Helical" evidence="1">
    <location>
        <begin position="51"/>
        <end position="69"/>
    </location>
</feature>
<dbReference type="AlphaFoldDB" id="A0A9D9H6Q3"/>
<keyword evidence="1" id="KW-0812">Transmembrane</keyword>
<name>A0A9D9H6Q3_9SPIR</name>
<organism evidence="2 3">
    <name type="scientific">Candidatus Aphodenecus pullistercoris</name>
    <dbReference type="NCBI Taxonomy" id="2840669"/>
    <lineage>
        <taxon>Bacteria</taxon>
        <taxon>Pseudomonadati</taxon>
        <taxon>Spirochaetota</taxon>
        <taxon>Spirochaetia</taxon>
        <taxon>Spirochaetales</taxon>
        <taxon>Candidatus Aphodenecus</taxon>
    </lineage>
</organism>
<sequence>MLQFRRILAFSSRVHTYLMVLYLFFAALMFLSFMTSVDQDLTDLVSICMDVLSWLVIFEGVWIVLASFYQLFYSHVFAFSPVLLTLLRGAVVILVATLADALQLFVEGGFAI</sequence>
<feature type="transmembrane region" description="Helical" evidence="1">
    <location>
        <begin position="76"/>
        <end position="99"/>
    </location>
</feature>
<evidence type="ECO:0000313" key="3">
    <source>
        <dbReference type="Proteomes" id="UP000823633"/>
    </source>
</evidence>
<keyword evidence="1" id="KW-0472">Membrane</keyword>
<gene>
    <name evidence="2" type="ORF">IAC42_05085</name>
</gene>
<evidence type="ECO:0000256" key="1">
    <source>
        <dbReference type="SAM" id="Phobius"/>
    </source>
</evidence>
<accession>A0A9D9H6Q3</accession>
<dbReference type="Proteomes" id="UP000823633">
    <property type="component" value="Unassembled WGS sequence"/>
</dbReference>
<reference evidence="2" key="2">
    <citation type="journal article" date="2021" name="PeerJ">
        <title>Extensive microbial diversity within the chicken gut microbiome revealed by metagenomics and culture.</title>
        <authorList>
            <person name="Gilroy R."/>
            <person name="Ravi A."/>
            <person name="Getino M."/>
            <person name="Pursley I."/>
            <person name="Horton D.L."/>
            <person name="Alikhan N.F."/>
            <person name="Baker D."/>
            <person name="Gharbi K."/>
            <person name="Hall N."/>
            <person name="Watson M."/>
            <person name="Adriaenssens E.M."/>
            <person name="Foster-Nyarko E."/>
            <person name="Jarju S."/>
            <person name="Secka A."/>
            <person name="Antonio M."/>
            <person name="Oren A."/>
            <person name="Chaudhuri R.R."/>
            <person name="La Ragione R."/>
            <person name="Hildebrand F."/>
            <person name="Pallen M.J."/>
        </authorList>
    </citation>
    <scope>NUCLEOTIDE SEQUENCE</scope>
    <source>
        <strain evidence="2">11167</strain>
    </source>
</reference>